<dbReference type="AlphaFoldDB" id="A0A9W8B5A4"/>
<dbReference type="PROSITE" id="PS50190">
    <property type="entry name" value="SEC7"/>
    <property type="match status" value="1"/>
</dbReference>
<reference evidence="4" key="1">
    <citation type="submission" date="2022-07" db="EMBL/GenBank/DDBJ databases">
        <title>Phylogenomic reconstructions and comparative analyses of Kickxellomycotina fungi.</title>
        <authorList>
            <person name="Reynolds N.K."/>
            <person name="Stajich J.E."/>
            <person name="Barry K."/>
            <person name="Grigoriev I.V."/>
            <person name="Crous P."/>
            <person name="Smith M.E."/>
        </authorList>
    </citation>
    <scope>NUCLEOTIDE SEQUENCE</scope>
    <source>
        <strain evidence="4">RSA 567</strain>
    </source>
</reference>
<evidence type="ECO:0000259" key="3">
    <source>
        <dbReference type="PROSITE" id="PS50190"/>
    </source>
</evidence>
<dbReference type="InterPro" id="IPR001810">
    <property type="entry name" value="F-box_dom"/>
</dbReference>
<feature type="compositionally biased region" description="Polar residues" evidence="1">
    <location>
        <begin position="558"/>
        <end position="573"/>
    </location>
</feature>
<dbReference type="SUPFAM" id="SSF48425">
    <property type="entry name" value="Sec7 domain"/>
    <property type="match status" value="1"/>
</dbReference>
<dbReference type="SMART" id="SM00256">
    <property type="entry name" value="FBOX"/>
    <property type="match status" value="1"/>
</dbReference>
<gene>
    <name evidence="4" type="primary">CYTH1</name>
    <name evidence="4" type="ORF">H4R34_003926</name>
</gene>
<feature type="compositionally biased region" description="Polar residues" evidence="1">
    <location>
        <begin position="160"/>
        <end position="197"/>
    </location>
</feature>
<feature type="region of interest" description="Disordered" evidence="1">
    <location>
        <begin position="1"/>
        <end position="38"/>
    </location>
</feature>
<dbReference type="InterPro" id="IPR023394">
    <property type="entry name" value="Sec7_C_sf"/>
</dbReference>
<name>A0A9W8B5A4_9FUNG</name>
<dbReference type="EMBL" id="JANBQB010000418">
    <property type="protein sequence ID" value="KAJ1976574.1"/>
    <property type="molecule type" value="Genomic_DNA"/>
</dbReference>
<proteinExistence type="predicted"/>
<organism evidence="4 5">
    <name type="scientific">Dimargaris verticillata</name>
    <dbReference type="NCBI Taxonomy" id="2761393"/>
    <lineage>
        <taxon>Eukaryota</taxon>
        <taxon>Fungi</taxon>
        <taxon>Fungi incertae sedis</taxon>
        <taxon>Zoopagomycota</taxon>
        <taxon>Kickxellomycotina</taxon>
        <taxon>Dimargaritomycetes</taxon>
        <taxon>Dimargaritales</taxon>
        <taxon>Dimargaritaceae</taxon>
        <taxon>Dimargaris</taxon>
    </lineage>
</organism>
<feature type="compositionally biased region" description="Low complexity" evidence="1">
    <location>
        <begin position="114"/>
        <end position="126"/>
    </location>
</feature>
<comment type="caution">
    <text evidence="4">The sequence shown here is derived from an EMBL/GenBank/DDBJ whole genome shotgun (WGS) entry which is preliminary data.</text>
</comment>
<dbReference type="InterPro" id="IPR000904">
    <property type="entry name" value="Sec7_dom"/>
</dbReference>
<dbReference type="Gene3D" id="1.20.1280.50">
    <property type="match status" value="1"/>
</dbReference>
<dbReference type="InterPro" id="IPR035999">
    <property type="entry name" value="Sec7_dom_sf"/>
</dbReference>
<feature type="compositionally biased region" description="Low complexity" evidence="1">
    <location>
        <begin position="473"/>
        <end position="484"/>
    </location>
</feature>
<evidence type="ECO:0000259" key="2">
    <source>
        <dbReference type="PROSITE" id="PS50181"/>
    </source>
</evidence>
<evidence type="ECO:0000313" key="4">
    <source>
        <dbReference type="EMBL" id="KAJ1976574.1"/>
    </source>
</evidence>
<accession>A0A9W8B5A4</accession>
<dbReference type="GO" id="GO:0032012">
    <property type="term" value="P:regulation of ARF protein signal transduction"/>
    <property type="evidence" value="ECO:0007669"/>
    <property type="project" value="InterPro"/>
</dbReference>
<keyword evidence="5" id="KW-1185">Reference proteome</keyword>
<protein>
    <submittedName>
        <fullName evidence="4">Cytohesin-1</fullName>
    </submittedName>
</protein>
<dbReference type="OrthoDB" id="5594047at2759"/>
<dbReference type="Pfam" id="PF12937">
    <property type="entry name" value="F-box-like"/>
    <property type="match status" value="1"/>
</dbReference>
<feature type="domain" description="SEC7" evidence="3">
    <location>
        <begin position="268"/>
        <end position="418"/>
    </location>
</feature>
<feature type="region of interest" description="Disordered" evidence="1">
    <location>
        <begin position="438"/>
        <end position="506"/>
    </location>
</feature>
<feature type="domain" description="F-box" evidence="2">
    <location>
        <begin position="255"/>
        <end position="304"/>
    </location>
</feature>
<feature type="region of interest" description="Disordered" evidence="1">
    <location>
        <begin position="73"/>
        <end position="215"/>
    </location>
</feature>
<dbReference type="PROSITE" id="PS50181">
    <property type="entry name" value="FBOX"/>
    <property type="match status" value="1"/>
</dbReference>
<dbReference type="InterPro" id="IPR036047">
    <property type="entry name" value="F-box-like_dom_sf"/>
</dbReference>
<dbReference type="Pfam" id="PF01369">
    <property type="entry name" value="Sec7"/>
    <property type="match status" value="1"/>
</dbReference>
<feature type="region of interest" description="Disordered" evidence="1">
    <location>
        <begin position="525"/>
        <end position="584"/>
    </location>
</feature>
<dbReference type="SMART" id="SM00222">
    <property type="entry name" value="Sec7"/>
    <property type="match status" value="1"/>
</dbReference>
<evidence type="ECO:0000256" key="1">
    <source>
        <dbReference type="SAM" id="MobiDB-lite"/>
    </source>
</evidence>
<feature type="compositionally biased region" description="Low complexity" evidence="1">
    <location>
        <begin position="574"/>
        <end position="584"/>
    </location>
</feature>
<dbReference type="SUPFAM" id="SSF81383">
    <property type="entry name" value="F-box domain"/>
    <property type="match status" value="1"/>
</dbReference>
<feature type="compositionally biased region" description="Pro residues" evidence="1">
    <location>
        <begin position="81"/>
        <end position="90"/>
    </location>
</feature>
<evidence type="ECO:0000313" key="5">
    <source>
        <dbReference type="Proteomes" id="UP001151582"/>
    </source>
</evidence>
<feature type="compositionally biased region" description="Polar residues" evidence="1">
    <location>
        <begin position="135"/>
        <end position="153"/>
    </location>
</feature>
<sequence length="710" mass="77385">MSQPHQPGRANLGLGRNTMGHNRRPDLPPVALGSTPTEIPDHLRVDRYVDDEAHQTTNSLRLLGVRHASMPIPATMAPDVPNLPPSPRPTSPHRHVSNPPNAHAASVPTPMPETPSHSPASTAASPNRRRFRTLTPRSLASLGQFTRKWTSPISERAAPPSSQTTGATSPTTSFRVIHSSPRSPRPFNTTGTAQSFPTGACPPASPPASPPLGAQLASPLEYPKSVRNDFLSKLVGRHHATGTKESSFSNPLSGQFTLTALPRELIYIIFRYLDSPKDLIACSQVCTTWRFPALLTYRDVMKIHPFANMSLLKALRKRLRQHHAPVSMALLDDIIYDLAQEYCRCNPEVRHQFGPDRPVDEVYSLLWTFIFMDREFRNPAVRRKISCQYFVKLVQGSYNQEVYTKPVLKAIFREIKAKPILDRHIPVVTSAMAMRRDPTPLMVPGEMADPAEDAAGSTPSDGDNEEDGSITGPESALPSPSLSEHGPSGLPSPRLTPSPPQSLVDGAVSSTNLSIYSQSLSDLDSNAAEGDNLPRSPLATAMPHAGRSQCGDAKENDVVSTASGGLCSSGQPASCQGQQDSGIGGSASDIGQLEDLLSSIYIPGPGERDPERISLESSIYHCMDDWDKMSLNLSLSPQHQLPSAHASLSTPLQGTPRVSKRLGWLKRPSLLRPTRASLGKQLNEHPPLQSLKDWWGSVRMPQRWDPRPTL</sequence>
<dbReference type="Gene3D" id="1.10.1000.11">
    <property type="entry name" value="Arf Nucleotide-binding Site Opener,domain 2"/>
    <property type="match status" value="1"/>
</dbReference>
<dbReference type="Proteomes" id="UP001151582">
    <property type="component" value="Unassembled WGS sequence"/>
</dbReference>
<dbReference type="GO" id="GO:0005085">
    <property type="term" value="F:guanyl-nucleotide exchange factor activity"/>
    <property type="evidence" value="ECO:0007669"/>
    <property type="project" value="InterPro"/>
</dbReference>